<dbReference type="SUPFAM" id="SSF54928">
    <property type="entry name" value="RNA-binding domain, RBD"/>
    <property type="match status" value="1"/>
</dbReference>
<evidence type="ECO:0000313" key="6">
    <source>
        <dbReference type="Proteomes" id="UP000734854"/>
    </source>
</evidence>
<comment type="caution">
    <text evidence="5">The sequence shown here is derived from an EMBL/GenBank/DDBJ whole genome shotgun (WGS) entry which is preliminary data.</text>
</comment>
<sequence length="313" mass="34523">MASSSSSASSPQQYRSRFGDTTLTKVFVGGLAWETPTEELHRHFEPFGDILEAVIISDKATGRSKGYGFVTFRDQEAARRAVADPNPVIDGRRANCNIASFGRQRTSPRQQVSGRSQQEGSTPQGVGPAYGRVPAQVGPQVIYPAPYGYMAYPPEYGYQQVSSPSSKAAVYSPQMASYYCQQMYGPTSPTNVGPSPYHHHYPNLGLGYSLQSPRAGFPSLPQGPRTTLMHYPASPMEGLFIPPQLHAPQHASTALNPPQGDHPEPMALYRSQSACCYFSEDFYYEFLQMHKLFMNPPPPVEQTQMTKMLKCGH</sequence>
<evidence type="ECO:0000256" key="3">
    <source>
        <dbReference type="SAM" id="MobiDB-lite"/>
    </source>
</evidence>
<evidence type="ECO:0000313" key="5">
    <source>
        <dbReference type="EMBL" id="KAG6470035.1"/>
    </source>
</evidence>
<dbReference type="Pfam" id="PF00076">
    <property type="entry name" value="RRM_1"/>
    <property type="match status" value="1"/>
</dbReference>
<keyword evidence="1 2" id="KW-0694">RNA-binding</keyword>
<dbReference type="EMBL" id="JACMSC010000021">
    <property type="protein sequence ID" value="KAG6470035.1"/>
    <property type="molecule type" value="Genomic_DNA"/>
</dbReference>
<keyword evidence="6" id="KW-1185">Reference proteome</keyword>
<feature type="region of interest" description="Disordered" evidence="3">
    <location>
        <begin position="99"/>
        <end position="131"/>
    </location>
</feature>
<name>A0A8J5C0K2_ZINOF</name>
<feature type="compositionally biased region" description="Polar residues" evidence="3">
    <location>
        <begin position="103"/>
        <end position="124"/>
    </location>
</feature>
<proteinExistence type="predicted"/>
<gene>
    <name evidence="5" type="ORF">ZIOFF_070996</name>
</gene>
<dbReference type="PANTHER" id="PTHR11176:SF23">
    <property type="entry name" value="RNA-BINDING (RRM_RBD_RNP MOTIFS) FAMILY PROTEIN"/>
    <property type="match status" value="1"/>
</dbReference>
<dbReference type="Gene3D" id="3.30.70.330">
    <property type="match status" value="1"/>
</dbReference>
<evidence type="ECO:0000256" key="2">
    <source>
        <dbReference type="PROSITE-ProRule" id="PRU00176"/>
    </source>
</evidence>
<dbReference type="InterPro" id="IPR035979">
    <property type="entry name" value="RBD_domain_sf"/>
</dbReference>
<dbReference type="PROSITE" id="PS50102">
    <property type="entry name" value="RRM"/>
    <property type="match status" value="1"/>
</dbReference>
<organism evidence="5 6">
    <name type="scientific">Zingiber officinale</name>
    <name type="common">Ginger</name>
    <name type="synonym">Amomum zingiber</name>
    <dbReference type="NCBI Taxonomy" id="94328"/>
    <lineage>
        <taxon>Eukaryota</taxon>
        <taxon>Viridiplantae</taxon>
        <taxon>Streptophyta</taxon>
        <taxon>Embryophyta</taxon>
        <taxon>Tracheophyta</taxon>
        <taxon>Spermatophyta</taxon>
        <taxon>Magnoliopsida</taxon>
        <taxon>Liliopsida</taxon>
        <taxon>Zingiberales</taxon>
        <taxon>Zingiberaceae</taxon>
        <taxon>Zingiber</taxon>
    </lineage>
</organism>
<feature type="domain" description="RRM" evidence="4">
    <location>
        <begin position="24"/>
        <end position="101"/>
    </location>
</feature>
<dbReference type="PANTHER" id="PTHR11176">
    <property type="entry name" value="BOULE-RELATED"/>
    <property type="match status" value="1"/>
</dbReference>
<evidence type="ECO:0000259" key="4">
    <source>
        <dbReference type="PROSITE" id="PS50102"/>
    </source>
</evidence>
<evidence type="ECO:0000256" key="1">
    <source>
        <dbReference type="ARBA" id="ARBA00022884"/>
    </source>
</evidence>
<protein>
    <recommendedName>
        <fullName evidence="4">RRM domain-containing protein</fullName>
    </recommendedName>
</protein>
<reference evidence="5 6" key="1">
    <citation type="submission" date="2020-08" db="EMBL/GenBank/DDBJ databases">
        <title>Plant Genome Project.</title>
        <authorList>
            <person name="Zhang R.-G."/>
        </authorList>
    </citation>
    <scope>NUCLEOTIDE SEQUENCE [LARGE SCALE GENOMIC DNA]</scope>
    <source>
        <tissue evidence="5">Rhizome</tissue>
    </source>
</reference>
<dbReference type="InterPro" id="IPR012677">
    <property type="entry name" value="Nucleotide-bd_a/b_plait_sf"/>
</dbReference>
<dbReference type="Proteomes" id="UP000734854">
    <property type="component" value="Unassembled WGS sequence"/>
</dbReference>
<dbReference type="InterPro" id="IPR000504">
    <property type="entry name" value="RRM_dom"/>
</dbReference>
<dbReference type="AlphaFoldDB" id="A0A8J5C0K2"/>
<dbReference type="SMART" id="SM00360">
    <property type="entry name" value="RRM"/>
    <property type="match status" value="1"/>
</dbReference>
<accession>A0A8J5C0K2</accession>
<dbReference type="GO" id="GO:0003723">
    <property type="term" value="F:RNA binding"/>
    <property type="evidence" value="ECO:0007669"/>
    <property type="project" value="UniProtKB-UniRule"/>
</dbReference>